<name>A0ABU1WLN9_9BURK</name>
<dbReference type="EMBL" id="JAVDWU010000004">
    <property type="protein sequence ID" value="MDR7150222.1"/>
    <property type="molecule type" value="Genomic_DNA"/>
</dbReference>
<keyword evidence="2" id="KW-1185">Reference proteome</keyword>
<accession>A0ABU1WLN9</accession>
<dbReference type="Proteomes" id="UP001265700">
    <property type="component" value="Unassembled WGS sequence"/>
</dbReference>
<protein>
    <submittedName>
        <fullName evidence="1">Uncharacterized protein</fullName>
    </submittedName>
</protein>
<evidence type="ECO:0000313" key="2">
    <source>
        <dbReference type="Proteomes" id="UP001265700"/>
    </source>
</evidence>
<sequence length="205" mass="22789">MNIHRADPLEEIAAVAARMVVEEGLDFAAAKRRAIKQMGLGVRTAMPDNASMEAAVREYIAVFCSESQAEELRALRETALVWMDRLSRFRPHLSGAAWHGWATRHSDIHLHLFCDDPKEAEWALLDHRVDYHPGMATGRSGEPVQALTLRTRCDALAQWVLVHLMVHDLDDLRGALRPDTEGRKPRGDAAAVRSLLATPSGEVEA</sequence>
<gene>
    <name evidence="1" type="ORF">J2W49_002180</name>
</gene>
<evidence type="ECO:0000313" key="1">
    <source>
        <dbReference type="EMBL" id="MDR7150222.1"/>
    </source>
</evidence>
<dbReference type="RefSeq" id="WP_310315534.1">
    <property type="nucleotide sequence ID" value="NZ_JAVDWU010000004.1"/>
</dbReference>
<proteinExistence type="predicted"/>
<comment type="caution">
    <text evidence="1">The sequence shown here is derived from an EMBL/GenBank/DDBJ whole genome shotgun (WGS) entry which is preliminary data.</text>
</comment>
<organism evidence="1 2">
    <name type="scientific">Hydrogenophaga palleronii</name>
    <dbReference type="NCBI Taxonomy" id="65655"/>
    <lineage>
        <taxon>Bacteria</taxon>
        <taxon>Pseudomonadati</taxon>
        <taxon>Pseudomonadota</taxon>
        <taxon>Betaproteobacteria</taxon>
        <taxon>Burkholderiales</taxon>
        <taxon>Comamonadaceae</taxon>
        <taxon>Hydrogenophaga</taxon>
    </lineage>
</organism>
<reference evidence="1 2" key="1">
    <citation type="submission" date="2023-07" db="EMBL/GenBank/DDBJ databases">
        <title>Sorghum-associated microbial communities from plants grown in Nebraska, USA.</title>
        <authorList>
            <person name="Schachtman D."/>
        </authorList>
    </citation>
    <scope>NUCLEOTIDE SEQUENCE [LARGE SCALE GENOMIC DNA]</scope>
    <source>
        <strain evidence="1 2">4249</strain>
    </source>
</reference>